<gene>
    <name evidence="3" type="ORF">GCM10009096_28950</name>
</gene>
<dbReference type="Proteomes" id="UP001500713">
    <property type="component" value="Unassembled WGS sequence"/>
</dbReference>
<keyword evidence="4" id="KW-1185">Reference proteome</keyword>
<name>A0ABP3KUP5_9SPHN</name>
<reference evidence="4" key="1">
    <citation type="journal article" date="2019" name="Int. J. Syst. Evol. Microbiol.">
        <title>The Global Catalogue of Microorganisms (GCM) 10K type strain sequencing project: providing services to taxonomists for standard genome sequencing and annotation.</title>
        <authorList>
            <consortium name="The Broad Institute Genomics Platform"/>
            <consortium name="The Broad Institute Genome Sequencing Center for Infectious Disease"/>
            <person name="Wu L."/>
            <person name="Ma J."/>
        </authorList>
    </citation>
    <scope>NUCLEOTIDE SEQUENCE [LARGE SCALE GENOMIC DNA]</scope>
    <source>
        <strain evidence="4">JCM 14162</strain>
    </source>
</reference>
<comment type="similarity">
    <text evidence="1">Belongs to the aldolase class II family.</text>
</comment>
<dbReference type="InterPro" id="IPR036409">
    <property type="entry name" value="Aldolase_II/adducin_N_sf"/>
</dbReference>
<evidence type="ECO:0000256" key="1">
    <source>
        <dbReference type="ARBA" id="ARBA00037961"/>
    </source>
</evidence>
<feature type="domain" description="Class II aldolase/adducin N-terminal" evidence="2">
    <location>
        <begin position="20"/>
        <end position="204"/>
    </location>
</feature>
<dbReference type="InterPro" id="IPR001303">
    <property type="entry name" value="Aldolase_II/adducin_N"/>
</dbReference>
<dbReference type="SUPFAM" id="SSF53639">
    <property type="entry name" value="AraD/HMP-PK domain-like"/>
    <property type="match status" value="1"/>
</dbReference>
<dbReference type="Gene3D" id="3.40.225.10">
    <property type="entry name" value="Class II aldolase/adducin N-terminal domain"/>
    <property type="match status" value="1"/>
</dbReference>
<dbReference type="RefSeq" id="WP_229955269.1">
    <property type="nucleotide sequence ID" value="NZ_BAAAEM010000003.1"/>
</dbReference>
<evidence type="ECO:0000259" key="2">
    <source>
        <dbReference type="SMART" id="SM01007"/>
    </source>
</evidence>
<dbReference type="PANTHER" id="PTHR10672:SF3">
    <property type="entry name" value="PROTEIN HU-LI TAI SHAO"/>
    <property type="match status" value="1"/>
</dbReference>
<dbReference type="PANTHER" id="PTHR10672">
    <property type="entry name" value="ADDUCIN"/>
    <property type="match status" value="1"/>
</dbReference>
<evidence type="ECO:0000313" key="4">
    <source>
        <dbReference type="Proteomes" id="UP001500713"/>
    </source>
</evidence>
<accession>A0ABP3KUP5</accession>
<sequence>MATAINVQSSCSEDEWQARQRLAACYRIFAYLGWDELIFNHVTLKVPDEGADDNGAFLINPYGLHFSEVSASTLVKIDIDGNTLDGSTFPVNKAGFTQHSLFHRELPDVHAIIHTHTTATMAVASLEGGLQPLNFYAAAIVPRLAYHKFEGVTVHEDEGPRFLASLGKKRMMLLENHGPVVMGKTLEEAFLNHWVLQRACEIQMQTLSMGKPVVIGEEVIKKHLANLSQASIDPAIQGVPEFDAMVRLIDREDKSWRE</sequence>
<proteinExistence type="inferred from homology"/>
<dbReference type="NCBIfam" id="NF005451">
    <property type="entry name" value="PRK07044.1"/>
    <property type="match status" value="1"/>
</dbReference>
<dbReference type="EMBL" id="BAAAEM010000003">
    <property type="protein sequence ID" value="GAA0484547.1"/>
    <property type="molecule type" value="Genomic_DNA"/>
</dbReference>
<protein>
    <submittedName>
        <fullName evidence="3">Class II aldolase/adducin family protein</fullName>
    </submittedName>
</protein>
<dbReference type="InterPro" id="IPR051017">
    <property type="entry name" value="Aldolase-II_Adducin_sf"/>
</dbReference>
<evidence type="ECO:0000313" key="3">
    <source>
        <dbReference type="EMBL" id="GAA0484547.1"/>
    </source>
</evidence>
<comment type="caution">
    <text evidence="3">The sequence shown here is derived from an EMBL/GenBank/DDBJ whole genome shotgun (WGS) entry which is preliminary data.</text>
</comment>
<dbReference type="SMART" id="SM01007">
    <property type="entry name" value="Aldolase_II"/>
    <property type="match status" value="1"/>
</dbReference>
<dbReference type="Pfam" id="PF00596">
    <property type="entry name" value="Aldolase_II"/>
    <property type="match status" value="1"/>
</dbReference>
<organism evidence="3 4">
    <name type="scientific">Parasphingorhabdus litoris</name>
    <dbReference type="NCBI Taxonomy" id="394733"/>
    <lineage>
        <taxon>Bacteria</taxon>
        <taxon>Pseudomonadati</taxon>
        <taxon>Pseudomonadota</taxon>
        <taxon>Alphaproteobacteria</taxon>
        <taxon>Sphingomonadales</taxon>
        <taxon>Sphingomonadaceae</taxon>
        <taxon>Parasphingorhabdus</taxon>
    </lineage>
</organism>